<sequence>MEQVQQGVRDHCLRRGEDFLLRRHDYTVDISGGFSAAQYVSDYVEVEGLYFPTMRRAYLRGPDMNPVLDVLLVSIDLSNFRFD</sequence>
<dbReference type="RefSeq" id="WP_063499082.1">
    <property type="nucleotide sequence ID" value="NZ_CP014579.1"/>
</dbReference>
<dbReference type="Proteomes" id="UP000076852">
    <property type="component" value="Chromosome 2"/>
</dbReference>
<proteinExistence type="predicted"/>
<dbReference type="EMBL" id="CP014579">
    <property type="protein sequence ID" value="ANB75813.1"/>
    <property type="molecule type" value="Genomic_DNA"/>
</dbReference>
<evidence type="ECO:0000313" key="1">
    <source>
        <dbReference type="EMBL" id="ANB75813.1"/>
    </source>
</evidence>
<reference evidence="1 2" key="1">
    <citation type="journal article" date="2016" name="Gene">
        <title>PacBio SMRT assembly of a complex multi-replicon genome reveals chlorocatechol degradative operon in a region of genome plasticity.</title>
        <authorList>
            <person name="Ricker N."/>
            <person name="Shen S.Y."/>
            <person name="Goordial J."/>
            <person name="Jin S."/>
            <person name="Fulthorpe R.R."/>
        </authorList>
    </citation>
    <scope>NUCLEOTIDE SEQUENCE [LARGE SCALE GENOMIC DNA]</scope>
    <source>
        <strain evidence="1 2">OLGA172</strain>
    </source>
</reference>
<evidence type="ECO:0000313" key="2">
    <source>
        <dbReference type="Proteomes" id="UP000076852"/>
    </source>
</evidence>
<gene>
    <name evidence="1" type="ORF">AYM40_26250</name>
</gene>
<organism evidence="1 2">
    <name type="scientific">Paraburkholderia phytofirmans OLGA172</name>
    <dbReference type="NCBI Taxonomy" id="1417228"/>
    <lineage>
        <taxon>Bacteria</taxon>
        <taxon>Pseudomonadati</taxon>
        <taxon>Pseudomonadota</taxon>
        <taxon>Betaproteobacteria</taxon>
        <taxon>Burkholderiales</taxon>
        <taxon>Burkholderiaceae</taxon>
        <taxon>Paraburkholderia</taxon>
    </lineage>
</organism>
<dbReference type="KEGG" id="buz:AYM40_26250"/>
<dbReference type="STRING" id="1804984.AYM40_26250"/>
<protein>
    <submittedName>
        <fullName evidence="1">Uncharacterized protein</fullName>
    </submittedName>
</protein>
<accession>A0A161ICG3</accession>
<dbReference type="AlphaFoldDB" id="A0A161ICG3"/>
<dbReference type="OrthoDB" id="8746011at2"/>
<name>A0A161ICG3_9BURK</name>
<keyword evidence="2" id="KW-1185">Reference proteome</keyword>